<evidence type="ECO:0000313" key="3">
    <source>
        <dbReference type="Proteomes" id="UP000257200"/>
    </source>
</evidence>
<dbReference type="InterPro" id="IPR007110">
    <property type="entry name" value="Ig-like_dom"/>
</dbReference>
<feature type="domain" description="Ig-like" evidence="1">
    <location>
        <begin position="220"/>
        <end position="300"/>
    </location>
</feature>
<keyword evidence="3" id="KW-1185">Reference proteome</keyword>
<dbReference type="Pfam" id="PF13927">
    <property type="entry name" value="Ig_3"/>
    <property type="match status" value="1"/>
</dbReference>
<dbReference type="Gene3D" id="2.60.40.10">
    <property type="entry name" value="Immunoglobulins"/>
    <property type="match status" value="3"/>
</dbReference>
<accession>A0A3Q1FSX4</accession>
<dbReference type="PANTHER" id="PTHR46484">
    <property type="entry name" value="SI:CH211-171H4.5-RELATED"/>
    <property type="match status" value="1"/>
</dbReference>
<protein>
    <recommendedName>
        <fullName evidence="1">Ig-like domain-containing protein</fullName>
    </recommendedName>
</protein>
<dbReference type="SMART" id="SM00408">
    <property type="entry name" value="IGc2"/>
    <property type="match status" value="1"/>
</dbReference>
<dbReference type="InParanoid" id="A0A3Q1FSX4"/>
<dbReference type="STRING" id="80966.ENSAPOP00000020338"/>
<dbReference type="SMART" id="SM00409">
    <property type="entry name" value="IG"/>
    <property type="match status" value="2"/>
</dbReference>
<dbReference type="CDD" id="cd00096">
    <property type="entry name" value="Ig"/>
    <property type="match status" value="1"/>
</dbReference>
<dbReference type="Ensembl" id="ENSAPOT00000035226.1">
    <property type="protein sequence ID" value="ENSAPOP00000020338.1"/>
    <property type="gene ID" value="ENSAPOG00000023900.1"/>
</dbReference>
<dbReference type="AlphaFoldDB" id="A0A3Q1FSX4"/>
<sequence length="434" mass="47366">MFLEFLYSSCCCCFTSGSLCEHWDAVMPQTVEGLSGSCVIIPCSFTLPSEWDQYLDESCKAIWRRGSWSRTQVFDSSLTGDSASLNILQGNLIGILRDKDCTTIFNNLPSNHYDNYYFRLQCDNSRPHVHENPTAFGIVEEGTPVTLSCSTAAPCPVLPPVLTWTPSVGDTVEDMDAKTASSVMNFTASYLHNGQKFSCTTLYNRQAGNSDLLYERSSTLRVLSVTVDSPGPVLEGSSVSLLCKSRSNPPVTNYTWYRDDEVDEESGPILVIGGVDPSHSGNYHCAAKNDLGEETSATIQLDIQCNGSTSVKRTITFLLLLQLIILVSLQTNSSQVDVIYANKVILEEEKGTAKEDPLHYADVDFAKTELGSEAKLVEGEVRGQTAKTAEYAEIRLHSKESNGGDAKVEETLADTHLGQDISGVTGQVSEKVIA</sequence>
<dbReference type="InterPro" id="IPR013783">
    <property type="entry name" value="Ig-like_fold"/>
</dbReference>
<proteinExistence type="predicted"/>
<dbReference type="PROSITE" id="PS50835">
    <property type="entry name" value="IG_LIKE"/>
    <property type="match status" value="2"/>
</dbReference>
<dbReference type="PANTHER" id="PTHR46484:SF8">
    <property type="entry name" value="B-CELL RECEPTOR CD22-LIKE-RELATED"/>
    <property type="match status" value="1"/>
</dbReference>
<dbReference type="SUPFAM" id="SSF48726">
    <property type="entry name" value="Immunoglobulin"/>
    <property type="match status" value="2"/>
</dbReference>
<dbReference type="InterPro" id="IPR036179">
    <property type="entry name" value="Ig-like_dom_sf"/>
</dbReference>
<dbReference type="InterPro" id="IPR003598">
    <property type="entry name" value="Ig_sub2"/>
</dbReference>
<feature type="domain" description="Ig-like" evidence="1">
    <location>
        <begin position="127"/>
        <end position="219"/>
    </location>
</feature>
<dbReference type="GeneTree" id="ENSGT01150000286924"/>
<organism evidence="2 3">
    <name type="scientific">Acanthochromis polyacanthus</name>
    <name type="common">spiny chromis</name>
    <dbReference type="NCBI Taxonomy" id="80966"/>
    <lineage>
        <taxon>Eukaryota</taxon>
        <taxon>Metazoa</taxon>
        <taxon>Chordata</taxon>
        <taxon>Craniata</taxon>
        <taxon>Vertebrata</taxon>
        <taxon>Euteleostomi</taxon>
        <taxon>Actinopterygii</taxon>
        <taxon>Neopterygii</taxon>
        <taxon>Teleostei</taxon>
        <taxon>Neoteleostei</taxon>
        <taxon>Acanthomorphata</taxon>
        <taxon>Ovalentaria</taxon>
        <taxon>Pomacentridae</taxon>
        <taxon>Acanthochromis</taxon>
    </lineage>
</organism>
<evidence type="ECO:0000313" key="2">
    <source>
        <dbReference type="Ensembl" id="ENSAPOP00000020338.1"/>
    </source>
</evidence>
<evidence type="ECO:0000259" key="1">
    <source>
        <dbReference type="PROSITE" id="PS50835"/>
    </source>
</evidence>
<dbReference type="InterPro" id="IPR003599">
    <property type="entry name" value="Ig_sub"/>
</dbReference>
<name>A0A3Q1FSX4_9TELE</name>
<reference evidence="2" key="2">
    <citation type="submission" date="2025-09" db="UniProtKB">
        <authorList>
            <consortium name="Ensembl"/>
        </authorList>
    </citation>
    <scope>IDENTIFICATION</scope>
</reference>
<reference evidence="2" key="1">
    <citation type="submission" date="2025-08" db="UniProtKB">
        <authorList>
            <consortium name="Ensembl"/>
        </authorList>
    </citation>
    <scope>IDENTIFICATION</scope>
</reference>
<dbReference type="Proteomes" id="UP000257200">
    <property type="component" value="Unplaced"/>
</dbReference>